<feature type="binding site" evidence="5">
    <location>
        <position position="429"/>
    </location>
    <ligand>
        <name>isopentenyl diphosphate</name>
        <dbReference type="ChEBI" id="CHEBI:128769"/>
    </ligand>
</feature>
<dbReference type="UniPathway" id="UPA00056">
    <property type="reaction ID" value="UER00097"/>
</dbReference>
<comment type="catalytic activity">
    <reaction evidence="5">
        <text>isopentenyl diphosphate + 2 oxidized [2Fe-2S]-[ferredoxin] + H2O = (2E)-4-hydroxy-3-methylbut-2-enyl diphosphate + 2 reduced [2Fe-2S]-[ferredoxin] + 2 H(+)</text>
        <dbReference type="Rhea" id="RHEA:24488"/>
        <dbReference type="Rhea" id="RHEA-COMP:10000"/>
        <dbReference type="Rhea" id="RHEA-COMP:10001"/>
        <dbReference type="ChEBI" id="CHEBI:15377"/>
        <dbReference type="ChEBI" id="CHEBI:15378"/>
        <dbReference type="ChEBI" id="CHEBI:33737"/>
        <dbReference type="ChEBI" id="CHEBI:33738"/>
        <dbReference type="ChEBI" id="CHEBI:128753"/>
        <dbReference type="ChEBI" id="CHEBI:128769"/>
        <dbReference type="EC" id="1.17.7.4"/>
    </reaction>
</comment>
<feature type="binding site" evidence="5">
    <location>
        <position position="473"/>
    </location>
    <ligand>
        <name>dimethylallyl diphosphate</name>
        <dbReference type="ChEBI" id="CHEBI:57623"/>
    </ligand>
</feature>
<comment type="catalytic activity">
    <reaction evidence="5">
        <text>dimethylallyl diphosphate + 2 oxidized [2Fe-2S]-[ferredoxin] + H2O = (2E)-4-hydroxy-3-methylbut-2-enyl diphosphate + 2 reduced [2Fe-2S]-[ferredoxin] + 2 H(+)</text>
        <dbReference type="Rhea" id="RHEA:24825"/>
        <dbReference type="Rhea" id="RHEA-COMP:10000"/>
        <dbReference type="Rhea" id="RHEA-COMP:10001"/>
        <dbReference type="ChEBI" id="CHEBI:15377"/>
        <dbReference type="ChEBI" id="CHEBI:15378"/>
        <dbReference type="ChEBI" id="CHEBI:33737"/>
        <dbReference type="ChEBI" id="CHEBI:33738"/>
        <dbReference type="ChEBI" id="CHEBI:57623"/>
        <dbReference type="ChEBI" id="CHEBI:128753"/>
        <dbReference type="EC" id="1.17.7.4"/>
    </reaction>
</comment>
<feature type="binding site" evidence="5">
    <location>
        <position position="431"/>
    </location>
    <ligand>
        <name>(2E)-4-hydroxy-3-methylbut-2-enyl diphosphate</name>
        <dbReference type="ChEBI" id="CHEBI:128753"/>
    </ligand>
</feature>
<dbReference type="PANTHER" id="PTHR30426:SF0">
    <property type="entry name" value="4-HYDROXY-3-METHYLBUT-2-ENYL DIPHOSPHATE REDUCTASE"/>
    <property type="match status" value="1"/>
</dbReference>
<comment type="cofactor">
    <cofactor evidence="5">
        <name>[4Fe-4S] cluster</name>
        <dbReference type="ChEBI" id="CHEBI:49883"/>
    </cofactor>
    <text evidence="5">Binds 1 [4Fe-4S] cluster per subunit.</text>
</comment>
<feature type="binding site" evidence="5">
    <location>
        <position position="248"/>
    </location>
    <ligand>
        <name>isopentenyl diphosphate</name>
        <dbReference type="ChEBI" id="CHEBI:128769"/>
    </ligand>
</feature>
<dbReference type="GO" id="GO:0051539">
    <property type="term" value="F:4 iron, 4 sulfur cluster binding"/>
    <property type="evidence" value="ECO:0007669"/>
    <property type="project" value="UniProtKB-UniRule"/>
</dbReference>
<name>A0A1H8UND1_9PSEU</name>
<dbReference type="InterPro" id="IPR035994">
    <property type="entry name" value="Nucleoside_phosphorylase_sf"/>
</dbReference>
<keyword evidence="2 5" id="KW-0479">Metal-binding</keyword>
<feature type="binding site" evidence="5">
    <location>
        <position position="371"/>
    </location>
    <ligand>
        <name>(2E)-4-hydroxy-3-methylbut-2-enyl diphosphate</name>
        <dbReference type="ChEBI" id="CHEBI:128753"/>
    </ligand>
</feature>
<dbReference type="HAMAP" id="MF_00191">
    <property type="entry name" value="IspH"/>
    <property type="match status" value="1"/>
</dbReference>
<feature type="binding site" evidence="5">
    <location>
        <position position="331"/>
    </location>
    <ligand>
        <name>isopentenyl diphosphate</name>
        <dbReference type="ChEBI" id="CHEBI:128769"/>
    </ligand>
</feature>
<dbReference type="GO" id="GO:0046872">
    <property type="term" value="F:metal ion binding"/>
    <property type="evidence" value="ECO:0007669"/>
    <property type="project" value="UniProtKB-KW"/>
</dbReference>
<dbReference type="AlphaFoldDB" id="A0A1H8UND1"/>
<dbReference type="Gene3D" id="3.40.1010.20">
    <property type="entry name" value="4-hydroxy-3-methylbut-2-enyl diphosphate reductase, catalytic domain"/>
    <property type="match status" value="2"/>
</dbReference>
<reference evidence="7 8" key="1">
    <citation type="submission" date="2016-10" db="EMBL/GenBank/DDBJ databases">
        <authorList>
            <person name="de Groot N.N."/>
        </authorList>
    </citation>
    <scope>NUCLEOTIDE SEQUENCE [LARGE SCALE GENOMIC DNA]</scope>
    <source>
        <strain evidence="7 8">DSM 44993</strain>
    </source>
</reference>
<comment type="function">
    <text evidence="5">Catalyzes the conversion of 1-hydroxy-2-methyl-2-(E)-butenyl 4-diphosphate (HMBPP) into a mixture of isopentenyl diphosphate (IPP) and dimethylallyl diphosphate (DMAPP). Acts in the terminal step of the DOXP/MEP pathway for isoprenoid precursor biosynthesis.</text>
</comment>
<feature type="binding site" evidence="5">
    <location>
        <position position="431"/>
    </location>
    <ligand>
        <name>isopentenyl diphosphate</name>
        <dbReference type="ChEBI" id="CHEBI:128769"/>
    </ligand>
</feature>
<dbReference type="GO" id="GO:0009116">
    <property type="term" value="P:nucleoside metabolic process"/>
    <property type="evidence" value="ECO:0007669"/>
    <property type="project" value="InterPro"/>
</dbReference>
<dbReference type="EC" id="1.17.7.4" evidence="5"/>
<comment type="pathway">
    <text evidence="5">Isoprenoid biosynthesis; isopentenyl diphosphate biosynthesis via DXP pathway; isopentenyl diphosphate from 1-deoxy-D-xylulose 5-phosphate: step 6/6.</text>
</comment>
<feature type="binding site" evidence="5">
    <location>
        <position position="281"/>
    </location>
    <ligand>
        <name>isopentenyl diphosphate</name>
        <dbReference type="ChEBI" id="CHEBI:128769"/>
    </ligand>
</feature>
<accession>A0A1H8UND1</accession>
<feature type="binding site" evidence="5">
    <location>
        <position position="429"/>
    </location>
    <ligand>
        <name>dimethylallyl diphosphate</name>
        <dbReference type="ChEBI" id="CHEBI:57623"/>
    </ligand>
</feature>
<dbReference type="InterPro" id="IPR003451">
    <property type="entry name" value="LytB/IspH"/>
</dbReference>
<dbReference type="CDD" id="cd13944">
    <property type="entry name" value="lytB_ispH"/>
    <property type="match status" value="1"/>
</dbReference>
<feature type="binding site" evidence="5">
    <location>
        <position position="281"/>
    </location>
    <ligand>
        <name>(2E)-4-hydroxy-3-methylbut-2-enyl diphosphate</name>
        <dbReference type="ChEBI" id="CHEBI:128753"/>
    </ligand>
</feature>
<keyword evidence="8" id="KW-1185">Reference proteome</keyword>
<dbReference type="GO" id="GO:0051745">
    <property type="term" value="F:4-hydroxy-3-methylbut-2-enyl diphosphate reductase activity"/>
    <property type="evidence" value="ECO:0007669"/>
    <property type="project" value="UniProtKB-UniRule"/>
</dbReference>
<dbReference type="EMBL" id="FOEF01000003">
    <property type="protein sequence ID" value="SEP04118.1"/>
    <property type="molecule type" value="Genomic_DNA"/>
</dbReference>
<keyword evidence="4 5" id="KW-0411">Iron-sulfur</keyword>
<feature type="domain" description="Nucleoside phosphorylase" evidence="6">
    <location>
        <begin position="48"/>
        <end position="172"/>
    </location>
</feature>
<dbReference type="Proteomes" id="UP000198582">
    <property type="component" value="Unassembled WGS sequence"/>
</dbReference>
<keyword evidence="5" id="KW-0414">Isoprene biosynthesis</keyword>
<feature type="binding site" evidence="5">
    <location>
        <position position="281"/>
    </location>
    <ligand>
        <name>dimethylallyl diphosphate</name>
        <dbReference type="ChEBI" id="CHEBI:57623"/>
    </ligand>
</feature>
<dbReference type="STRING" id="394193.SAMN04489732_103351"/>
<feature type="binding site" evidence="5">
    <location>
        <position position="303"/>
    </location>
    <ligand>
        <name>[4Fe-4S] cluster</name>
        <dbReference type="ChEBI" id="CHEBI:49883"/>
    </ligand>
</feature>
<evidence type="ECO:0000313" key="7">
    <source>
        <dbReference type="EMBL" id="SEP04118.1"/>
    </source>
</evidence>
<feature type="binding site" evidence="5">
    <location>
        <position position="430"/>
    </location>
    <ligand>
        <name>dimethylallyl diphosphate</name>
        <dbReference type="ChEBI" id="CHEBI:57623"/>
    </ligand>
</feature>
<dbReference type="Gene3D" id="3.40.50.11270">
    <property type="match status" value="1"/>
</dbReference>
<feature type="binding site" evidence="5">
    <location>
        <position position="331"/>
    </location>
    <ligand>
        <name>(2E)-4-hydroxy-3-methylbut-2-enyl diphosphate</name>
        <dbReference type="ChEBI" id="CHEBI:128753"/>
    </ligand>
</feature>
<gene>
    <name evidence="5" type="primary">ispH</name>
    <name evidence="7" type="ORF">SAMN04489732_103351</name>
</gene>
<dbReference type="InterPro" id="IPR000845">
    <property type="entry name" value="Nucleoside_phosphorylase_d"/>
</dbReference>
<feature type="binding site" evidence="5">
    <location>
        <position position="401"/>
    </location>
    <ligand>
        <name>[4Fe-4S] cluster</name>
        <dbReference type="ChEBI" id="CHEBI:49883"/>
    </ligand>
</feature>
<dbReference type="NCBIfam" id="NF002190">
    <property type="entry name" value="PRK01045.1-4"/>
    <property type="match status" value="1"/>
</dbReference>
<dbReference type="GO" id="GO:0050992">
    <property type="term" value="P:dimethylallyl diphosphate biosynthetic process"/>
    <property type="evidence" value="ECO:0007669"/>
    <property type="project" value="UniProtKB-UniRule"/>
</dbReference>
<dbReference type="Gene3D" id="3.40.50.1580">
    <property type="entry name" value="Nucleoside phosphorylase domain"/>
    <property type="match status" value="1"/>
</dbReference>
<evidence type="ECO:0000256" key="4">
    <source>
        <dbReference type="ARBA" id="ARBA00023014"/>
    </source>
</evidence>
<feature type="binding site" evidence="5">
    <location>
        <position position="429"/>
    </location>
    <ligand>
        <name>(2E)-4-hydroxy-3-methylbut-2-enyl diphosphate</name>
        <dbReference type="ChEBI" id="CHEBI:128753"/>
    </ligand>
</feature>
<keyword evidence="5" id="KW-0560">Oxidoreductase</keyword>
<feature type="binding site" evidence="5">
    <location>
        <position position="248"/>
    </location>
    <ligand>
        <name>(2E)-4-hydroxy-3-methylbut-2-enyl diphosphate</name>
        <dbReference type="ChEBI" id="CHEBI:128753"/>
    </ligand>
</feature>
<dbReference type="Pfam" id="PF01048">
    <property type="entry name" value="PNP_UDP_1"/>
    <property type="match status" value="1"/>
</dbReference>
<feature type="binding site" evidence="5">
    <location>
        <position position="331"/>
    </location>
    <ligand>
        <name>dimethylallyl diphosphate</name>
        <dbReference type="ChEBI" id="CHEBI:57623"/>
    </ligand>
</feature>
<feature type="binding site" evidence="5">
    <location>
        <position position="248"/>
    </location>
    <ligand>
        <name>dimethylallyl diphosphate</name>
        <dbReference type="ChEBI" id="CHEBI:57623"/>
    </ligand>
</feature>
<comment type="similarity">
    <text evidence="5">Belongs to the IspH family.</text>
</comment>
<feature type="binding site" evidence="5">
    <location>
        <position position="473"/>
    </location>
    <ligand>
        <name>(2E)-4-hydroxy-3-methylbut-2-enyl diphosphate</name>
        <dbReference type="ChEBI" id="CHEBI:128753"/>
    </ligand>
</feature>
<dbReference type="UniPathway" id="UPA00059">
    <property type="reaction ID" value="UER00105"/>
</dbReference>
<sequence>MTTPVVSAYDGANRREHSRAFSRRAVLCAPLRIEQAALRAARRELPTVHTGLGPRRAAAAAARLPAGPRIVAGIGGGLVPHVRPGDLVVADEVRGPDGAVPVPSAPLLAGALRRLGLTVHIGPVLGTGHVVTERERAELAGTGALAVDMESQRLAAAGEPFAVVRSIVDTAGAPLLRPGTLGNGLAGLRSLRAAVPALTAWAAATGGRHVLLAGPRSFCAGVERAIDIVERALDRHGAPVYVRRQIVHNTHVVRQLQERGAVFVDEVAEVPEGATLVLAAHGVTPAVRRDAAGRGLAVIDATCPLVTKVHNEVRRYSGRGDTVFLIGHAEHEEVEGTVGEAPEDVVVVGDVAAARTVTARDPARVAYTMQTTLALDEAEEIAAVLRERFPGLSAPRKDDICYATTNRQQALRAIARETDLVLVVGSGTSSNSRRLVEVAEREGTPAVLVDDVAELDLRRLAGVRTIGLTAGASAPPHLVDEVVAALGGLGPVTVAERRLTEEQITFTLPREVL</sequence>
<evidence type="ECO:0000256" key="5">
    <source>
        <dbReference type="HAMAP-Rule" id="MF_00191"/>
    </source>
</evidence>
<proteinExistence type="inferred from homology"/>
<protein>
    <recommendedName>
        <fullName evidence="5">4-hydroxy-3-methylbut-2-enyl diphosphate reductase</fullName>
        <shortName evidence="5">HMBPP reductase</shortName>
        <ecNumber evidence="5">1.17.7.4</ecNumber>
    </recommendedName>
</protein>
<dbReference type="Pfam" id="PF02401">
    <property type="entry name" value="LYTB"/>
    <property type="match status" value="1"/>
</dbReference>
<dbReference type="GO" id="GO:0016114">
    <property type="term" value="P:terpenoid biosynthetic process"/>
    <property type="evidence" value="ECO:0007669"/>
    <property type="project" value="UniProtKB-UniRule"/>
</dbReference>
<evidence type="ECO:0000313" key="8">
    <source>
        <dbReference type="Proteomes" id="UP000198582"/>
    </source>
</evidence>
<dbReference type="GO" id="GO:0019288">
    <property type="term" value="P:isopentenyl diphosphate biosynthetic process, methylerythritol 4-phosphate pathway"/>
    <property type="evidence" value="ECO:0007669"/>
    <property type="project" value="UniProtKB-UniRule"/>
</dbReference>
<feature type="binding site" evidence="5">
    <location>
        <position position="219"/>
    </location>
    <ligand>
        <name>[4Fe-4S] cluster</name>
        <dbReference type="ChEBI" id="CHEBI:49883"/>
    </ligand>
</feature>
<dbReference type="PANTHER" id="PTHR30426">
    <property type="entry name" value="4-HYDROXY-3-METHYLBUT-2-ENYL DIPHOSPHATE REDUCTASE"/>
    <property type="match status" value="1"/>
</dbReference>
<evidence type="ECO:0000256" key="2">
    <source>
        <dbReference type="ARBA" id="ARBA00022723"/>
    </source>
</evidence>
<evidence type="ECO:0000256" key="1">
    <source>
        <dbReference type="ARBA" id="ARBA00022485"/>
    </source>
</evidence>
<organism evidence="7 8">
    <name type="scientific">Amycolatopsis saalfeldensis</name>
    <dbReference type="NCBI Taxonomy" id="394193"/>
    <lineage>
        <taxon>Bacteria</taxon>
        <taxon>Bacillati</taxon>
        <taxon>Actinomycetota</taxon>
        <taxon>Actinomycetes</taxon>
        <taxon>Pseudonocardiales</taxon>
        <taxon>Pseudonocardiaceae</taxon>
        <taxon>Amycolatopsis</taxon>
    </lineage>
</organism>
<comment type="pathway">
    <text evidence="5">Isoprenoid biosynthesis; dimethylallyl diphosphate biosynthesis; dimethylallyl diphosphate from (2E)-4-hydroxy-3-methylbutenyl diphosphate: step 1/1.</text>
</comment>
<dbReference type="SUPFAM" id="SSF53167">
    <property type="entry name" value="Purine and uridine phosphorylases"/>
    <property type="match status" value="1"/>
</dbReference>
<evidence type="ECO:0000256" key="3">
    <source>
        <dbReference type="ARBA" id="ARBA00023004"/>
    </source>
</evidence>
<feature type="binding site" evidence="5">
    <location>
        <position position="430"/>
    </location>
    <ligand>
        <name>(2E)-4-hydroxy-3-methylbut-2-enyl diphosphate</name>
        <dbReference type="ChEBI" id="CHEBI:128753"/>
    </ligand>
</feature>
<keyword evidence="3 5" id="KW-0408">Iron</keyword>
<evidence type="ECO:0000259" key="6">
    <source>
        <dbReference type="Pfam" id="PF01048"/>
    </source>
</evidence>
<feature type="binding site" evidence="5">
    <location>
        <position position="430"/>
    </location>
    <ligand>
        <name>isopentenyl diphosphate</name>
        <dbReference type="ChEBI" id="CHEBI:128769"/>
    </ligand>
</feature>
<feature type="binding site" evidence="5">
    <location>
        <position position="431"/>
    </location>
    <ligand>
        <name>dimethylallyl diphosphate</name>
        <dbReference type="ChEBI" id="CHEBI:57623"/>
    </ligand>
</feature>
<feature type="binding site" evidence="5">
    <location>
        <position position="473"/>
    </location>
    <ligand>
        <name>isopentenyl diphosphate</name>
        <dbReference type="ChEBI" id="CHEBI:128769"/>
    </ligand>
</feature>
<feature type="active site" description="Proton donor" evidence="5">
    <location>
        <position position="333"/>
    </location>
</feature>
<keyword evidence="1 5" id="KW-0004">4Fe-4S</keyword>
<dbReference type="NCBIfam" id="TIGR00216">
    <property type="entry name" value="ispH_lytB"/>
    <property type="match status" value="1"/>
</dbReference>